<accession>A0AAE0JXJ5</accession>
<feature type="compositionally biased region" description="Low complexity" evidence="1">
    <location>
        <begin position="276"/>
        <end position="289"/>
    </location>
</feature>
<gene>
    <name evidence="2" type="ORF">B0T24DRAFT_637292</name>
</gene>
<feature type="compositionally biased region" description="Pro residues" evidence="1">
    <location>
        <begin position="259"/>
        <end position="271"/>
    </location>
</feature>
<feature type="compositionally biased region" description="Acidic residues" evidence="1">
    <location>
        <begin position="204"/>
        <end position="217"/>
    </location>
</feature>
<dbReference type="EMBL" id="JAULSN010000008">
    <property type="protein sequence ID" value="KAK3365915.1"/>
    <property type="molecule type" value="Genomic_DNA"/>
</dbReference>
<dbReference type="AlphaFoldDB" id="A0AAE0JXJ5"/>
<feature type="compositionally biased region" description="Low complexity" evidence="1">
    <location>
        <begin position="243"/>
        <end position="258"/>
    </location>
</feature>
<organism evidence="2 3">
    <name type="scientific">Lasiosphaeria ovina</name>
    <dbReference type="NCBI Taxonomy" id="92902"/>
    <lineage>
        <taxon>Eukaryota</taxon>
        <taxon>Fungi</taxon>
        <taxon>Dikarya</taxon>
        <taxon>Ascomycota</taxon>
        <taxon>Pezizomycotina</taxon>
        <taxon>Sordariomycetes</taxon>
        <taxon>Sordariomycetidae</taxon>
        <taxon>Sordariales</taxon>
        <taxon>Lasiosphaeriaceae</taxon>
        <taxon>Lasiosphaeria</taxon>
    </lineage>
</organism>
<reference evidence="2" key="1">
    <citation type="journal article" date="2023" name="Mol. Phylogenet. Evol.">
        <title>Genome-scale phylogeny and comparative genomics of the fungal order Sordariales.</title>
        <authorList>
            <person name="Hensen N."/>
            <person name="Bonometti L."/>
            <person name="Westerberg I."/>
            <person name="Brannstrom I.O."/>
            <person name="Guillou S."/>
            <person name="Cros-Aarteil S."/>
            <person name="Calhoun S."/>
            <person name="Haridas S."/>
            <person name="Kuo A."/>
            <person name="Mondo S."/>
            <person name="Pangilinan J."/>
            <person name="Riley R."/>
            <person name="LaButti K."/>
            <person name="Andreopoulos B."/>
            <person name="Lipzen A."/>
            <person name="Chen C."/>
            <person name="Yan M."/>
            <person name="Daum C."/>
            <person name="Ng V."/>
            <person name="Clum A."/>
            <person name="Steindorff A."/>
            <person name="Ohm R.A."/>
            <person name="Martin F."/>
            <person name="Silar P."/>
            <person name="Natvig D.O."/>
            <person name="Lalanne C."/>
            <person name="Gautier V."/>
            <person name="Ament-Velasquez S.L."/>
            <person name="Kruys A."/>
            <person name="Hutchinson M.I."/>
            <person name="Powell A.J."/>
            <person name="Barry K."/>
            <person name="Miller A.N."/>
            <person name="Grigoriev I.V."/>
            <person name="Debuchy R."/>
            <person name="Gladieux P."/>
            <person name="Hiltunen Thoren M."/>
            <person name="Johannesson H."/>
        </authorList>
    </citation>
    <scope>NUCLEOTIDE SEQUENCE</scope>
    <source>
        <strain evidence="2">CBS 958.72</strain>
    </source>
</reference>
<comment type="caution">
    <text evidence="2">The sequence shown here is derived from an EMBL/GenBank/DDBJ whole genome shotgun (WGS) entry which is preliminary data.</text>
</comment>
<proteinExistence type="predicted"/>
<evidence type="ECO:0000313" key="2">
    <source>
        <dbReference type="EMBL" id="KAK3365915.1"/>
    </source>
</evidence>
<feature type="compositionally biased region" description="Basic and acidic residues" evidence="1">
    <location>
        <begin position="1"/>
        <end position="19"/>
    </location>
</feature>
<reference evidence="2" key="2">
    <citation type="submission" date="2023-06" db="EMBL/GenBank/DDBJ databases">
        <authorList>
            <consortium name="Lawrence Berkeley National Laboratory"/>
            <person name="Haridas S."/>
            <person name="Hensen N."/>
            <person name="Bonometti L."/>
            <person name="Westerberg I."/>
            <person name="Brannstrom I.O."/>
            <person name="Guillou S."/>
            <person name="Cros-Aarteil S."/>
            <person name="Calhoun S."/>
            <person name="Kuo A."/>
            <person name="Mondo S."/>
            <person name="Pangilinan J."/>
            <person name="Riley R."/>
            <person name="Labutti K."/>
            <person name="Andreopoulos B."/>
            <person name="Lipzen A."/>
            <person name="Chen C."/>
            <person name="Yanf M."/>
            <person name="Daum C."/>
            <person name="Ng V."/>
            <person name="Clum A."/>
            <person name="Steindorff A."/>
            <person name="Ohm R."/>
            <person name="Martin F."/>
            <person name="Silar P."/>
            <person name="Natvig D."/>
            <person name="Lalanne C."/>
            <person name="Gautier V."/>
            <person name="Ament-Velasquez S.L."/>
            <person name="Kruys A."/>
            <person name="Hutchinson M.I."/>
            <person name="Powell A.J."/>
            <person name="Barry K."/>
            <person name="Miller A.N."/>
            <person name="Grigoriev I.V."/>
            <person name="Debuchy R."/>
            <person name="Gladieux P."/>
            <person name="Thoren M.H."/>
            <person name="Johannesson H."/>
        </authorList>
    </citation>
    <scope>NUCLEOTIDE SEQUENCE</scope>
    <source>
        <strain evidence="2">CBS 958.72</strain>
    </source>
</reference>
<sequence length="411" mass="44254">MVDRASSKRQPHDAYETARAETAAAAQRLRRMEAQFESLSEPPDAVPVSTHLGRPGGSRQRRRAGPLRSEESRHGGEIIQFRSPGWRGSRSVPGEEPLDQVSPRQRRKRSLGRRGLDPALDQPLPLGVDLRRGDSPVAAGRGRDAATMPWAEPAPPAPPRPPHPIRRPGVLAAEVGGRPRMEQGRGYAGGGDGVDIQVGAGTFGDDEDDDEDDDDDNNSGGHGDKGFLHHHGKDTAPSSFAKSIRIISRRQSSASSAPTPTPPPPTAPQPEPRFVSSSSSTPSSTSSNPNPNPKEEAANTLTQHALDSLVTRERALTRAEANVIYARLAGQPAGRRHVLGYHRSGRAASRTRTSTSFFPPPLPEAVVAGRFRATPAGAMVDRLFASGDIAAEDLAWMVRRWGMVKGRRLRL</sequence>
<name>A0AAE0JXJ5_9PEZI</name>
<protein>
    <submittedName>
        <fullName evidence="2">Uncharacterized protein</fullName>
    </submittedName>
</protein>
<feature type="region of interest" description="Disordered" evidence="1">
    <location>
        <begin position="1"/>
        <end position="296"/>
    </location>
</feature>
<feature type="compositionally biased region" description="Pro residues" evidence="1">
    <location>
        <begin position="152"/>
        <end position="162"/>
    </location>
</feature>
<evidence type="ECO:0000256" key="1">
    <source>
        <dbReference type="SAM" id="MobiDB-lite"/>
    </source>
</evidence>
<evidence type="ECO:0000313" key="3">
    <source>
        <dbReference type="Proteomes" id="UP001287356"/>
    </source>
</evidence>
<keyword evidence="3" id="KW-1185">Reference proteome</keyword>
<dbReference type="Proteomes" id="UP001287356">
    <property type="component" value="Unassembled WGS sequence"/>
</dbReference>